<comment type="similarity">
    <text evidence="2 5">Belongs to the LipB family.</text>
</comment>
<feature type="binding site" evidence="7">
    <location>
        <begin position="136"/>
        <end position="138"/>
    </location>
    <ligand>
        <name>substrate</name>
    </ligand>
</feature>
<feature type="site" description="Lowers pKa of active site Cys" evidence="8">
    <location>
        <position position="133"/>
    </location>
</feature>
<dbReference type="CDD" id="cd16444">
    <property type="entry name" value="LipB"/>
    <property type="match status" value="1"/>
</dbReference>
<dbReference type="WBParaSite" id="jg24635">
    <property type="protein sequence ID" value="jg24635"/>
    <property type="gene ID" value="jg24635"/>
</dbReference>
<feature type="active site" description="Acyl-thioester intermediate" evidence="6">
    <location>
        <position position="167"/>
    </location>
</feature>
<feature type="binding site" evidence="7">
    <location>
        <begin position="61"/>
        <end position="68"/>
    </location>
    <ligand>
        <name>substrate</name>
    </ligand>
</feature>
<dbReference type="Pfam" id="PF21948">
    <property type="entry name" value="LplA-B_cat"/>
    <property type="match status" value="1"/>
</dbReference>
<dbReference type="GO" id="GO:0033819">
    <property type="term" value="F:lipoyl(octanoyl) transferase activity"/>
    <property type="evidence" value="ECO:0007669"/>
    <property type="project" value="UniProtKB-EC"/>
</dbReference>
<dbReference type="GO" id="GO:0009249">
    <property type="term" value="P:protein lipoylation"/>
    <property type="evidence" value="ECO:0007669"/>
    <property type="project" value="InterPro"/>
</dbReference>
<evidence type="ECO:0000256" key="3">
    <source>
        <dbReference type="ARBA" id="ARBA00022679"/>
    </source>
</evidence>
<evidence type="ECO:0000256" key="6">
    <source>
        <dbReference type="PIRSR" id="PIRSR016262-1"/>
    </source>
</evidence>
<comment type="catalytic activity">
    <reaction evidence="5">
        <text>octanoyl-[ACP] + L-lysyl-[protein] = N(6)-octanoyl-L-lysyl-[protein] + holo-[ACP] + H(+)</text>
        <dbReference type="Rhea" id="RHEA:17665"/>
        <dbReference type="Rhea" id="RHEA-COMP:9636"/>
        <dbReference type="Rhea" id="RHEA-COMP:9685"/>
        <dbReference type="Rhea" id="RHEA-COMP:9752"/>
        <dbReference type="Rhea" id="RHEA-COMP:9928"/>
        <dbReference type="ChEBI" id="CHEBI:15378"/>
        <dbReference type="ChEBI" id="CHEBI:29969"/>
        <dbReference type="ChEBI" id="CHEBI:64479"/>
        <dbReference type="ChEBI" id="CHEBI:78463"/>
        <dbReference type="ChEBI" id="CHEBI:78809"/>
        <dbReference type="EC" id="2.3.1.181"/>
    </reaction>
</comment>
<evidence type="ECO:0000256" key="5">
    <source>
        <dbReference type="PIRNR" id="PIRNR016262"/>
    </source>
</evidence>
<evidence type="ECO:0000313" key="11">
    <source>
        <dbReference type="WBParaSite" id="jg24635"/>
    </source>
</evidence>
<dbReference type="InterPro" id="IPR004143">
    <property type="entry name" value="BPL_LPL_catalytic"/>
</dbReference>
<evidence type="ECO:0000256" key="1">
    <source>
        <dbReference type="ARBA" id="ARBA00004821"/>
    </source>
</evidence>
<dbReference type="EC" id="2.3.1.181" evidence="5"/>
<evidence type="ECO:0000256" key="4">
    <source>
        <dbReference type="ARBA" id="ARBA00023315"/>
    </source>
</evidence>
<evidence type="ECO:0000259" key="9">
    <source>
        <dbReference type="PROSITE" id="PS51733"/>
    </source>
</evidence>
<dbReference type="PANTHER" id="PTHR10993">
    <property type="entry name" value="OCTANOYLTRANSFERASE"/>
    <property type="match status" value="1"/>
</dbReference>
<keyword evidence="4 5" id="KW-0012">Acyltransferase</keyword>
<evidence type="ECO:0000256" key="2">
    <source>
        <dbReference type="ARBA" id="ARBA00007907"/>
    </source>
</evidence>
<proteinExistence type="inferred from homology"/>
<dbReference type="Proteomes" id="UP000887574">
    <property type="component" value="Unplaced"/>
</dbReference>
<dbReference type="NCBIfam" id="TIGR00214">
    <property type="entry name" value="lipB"/>
    <property type="match status" value="1"/>
</dbReference>
<keyword evidence="5" id="KW-0496">Mitochondrion</keyword>
<keyword evidence="10" id="KW-1185">Reference proteome</keyword>
<feature type="binding site" evidence="7">
    <location>
        <begin position="149"/>
        <end position="151"/>
    </location>
    <ligand>
        <name>substrate</name>
    </ligand>
</feature>
<dbReference type="InterPro" id="IPR045864">
    <property type="entry name" value="aa-tRNA-synth_II/BPL/LPL"/>
</dbReference>
<dbReference type="PROSITE" id="PS01313">
    <property type="entry name" value="LIPB"/>
    <property type="match status" value="1"/>
</dbReference>
<reference evidence="11" key="1">
    <citation type="submission" date="2022-11" db="UniProtKB">
        <authorList>
            <consortium name="WormBaseParasite"/>
        </authorList>
    </citation>
    <scope>IDENTIFICATION</scope>
</reference>
<evidence type="ECO:0000256" key="8">
    <source>
        <dbReference type="PIRSR" id="PIRSR016262-3"/>
    </source>
</evidence>
<dbReference type="PIRSF" id="PIRSF016262">
    <property type="entry name" value="LPLase"/>
    <property type="match status" value="1"/>
</dbReference>
<dbReference type="AlphaFoldDB" id="A0A915E0K8"/>
<comment type="subcellular location">
    <subcellularLocation>
        <location evidence="5">Mitochondrion</location>
    </subcellularLocation>
</comment>
<protein>
    <recommendedName>
        <fullName evidence="5">Octanoyl-[acyl-carrier-protein]:protein N-octanoyltransferase LIPT2, mitochondrial</fullName>
        <ecNumber evidence="5">2.3.1.181</ecNumber>
    </recommendedName>
</protein>
<dbReference type="PANTHER" id="PTHR10993:SF7">
    <property type="entry name" value="LIPOYLTRANSFERASE 2, MITOCHONDRIAL-RELATED"/>
    <property type="match status" value="1"/>
</dbReference>
<dbReference type="SUPFAM" id="SSF55681">
    <property type="entry name" value="Class II aaRS and biotin synthetases"/>
    <property type="match status" value="1"/>
</dbReference>
<dbReference type="GO" id="GO:0005739">
    <property type="term" value="C:mitochondrion"/>
    <property type="evidence" value="ECO:0007669"/>
    <property type="project" value="UniProtKB-SubCell"/>
</dbReference>
<organism evidence="10 11">
    <name type="scientific">Ditylenchus dipsaci</name>
    <dbReference type="NCBI Taxonomy" id="166011"/>
    <lineage>
        <taxon>Eukaryota</taxon>
        <taxon>Metazoa</taxon>
        <taxon>Ecdysozoa</taxon>
        <taxon>Nematoda</taxon>
        <taxon>Chromadorea</taxon>
        <taxon>Rhabditida</taxon>
        <taxon>Tylenchina</taxon>
        <taxon>Tylenchomorpha</taxon>
        <taxon>Sphaerularioidea</taxon>
        <taxon>Anguinidae</taxon>
        <taxon>Anguininae</taxon>
        <taxon>Ditylenchus</taxon>
    </lineage>
</organism>
<accession>A0A915E0K8</accession>
<feature type="domain" description="BPL/LPL catalytic" evidence="9">
    <location>
        <begin position="17"/>
        <end position="206"/>
    </location>
</feature>
<dbReference type="InterPro" id="IPR000544">
    <property type="entry name" value="Octanoyltransferase"/>
</dbReference>
<keyword evidence="3 5" id="KW-0808">Transferase</keyword>
<sequence length="228" mass="25266">MAARSSVNACKAFQNHGRKLPLLLCIRTSPVYTVGLREHVSSAEEEQRLIQSGAEFHRVKRGGLITFHGPGQIVVYPVFNLHFLNDPNGATVGVRRYVNLVEDLLVDLLSTRYQIRNVGRTQDTGVWVDNQRKIAAIGIQVRSGVTSHGFALNCNTDLSWFEKIVPCGIQGKATTSISKESGKDVSVEDVLSPVCEAFEKTFGLTVQLNRCDQSANSITEKIFQTRNY</sequence>
<evidence type="ECO:0000313" key="10">
    <source>
        <dbReference type="Proteomes" id="UP000887574"/>
    </source>
</evidence>
<dbReference type="PROSITE" id="PS51733">
    <property type="entry name" value="BPL_LPL_CATALYTIC"/>
    <property type="match status" value="1"/>
</dbReference>
<name>A0A915E0K8_9BILA</name>
<comment type="pathway">
    <text evidence="1 5">Protein modification; protein lipoylation via endogenous pathway; protein N(6)-(lipoyl)lysine from octanoyl-[acyl-carrier-protein]: step 1/2.</text>
</comment>
<evidence type="ECO:0000256" key="7">
    <source>
        <dbReference type="PIRSR" id="PIRSR016262-2"/>
    </source>
</evidence>
<comment type="function">
    <text evidence="5">Catalyzes the transfer of endogenously produced octanoic acid from octanoyl-acyl-carrier-protein onto the lipoyl domains of lipoate-dependent enzymes. Lipoyl-ACP can also act as a substrate although octanoyl-ACP is likely to be the physiological substrate.</text>
</comment>
<dbReference type="InterPro" id="IPR020605">
    <property type="entry name" value="Octanoyltransferase_CS"/>
</dbReference>
<dbReference type="Gene3D" id="3.30.930.10">
    <property type="entry name" value="Bira Bifunctional Protein, Domain 2"/>
    <property type="match status" value="1"/>
</dbReference>